<dbReference type="CDD" id="cd02042">
    <property type="entry name" value="ParAB_family"/>
    <property type="match status" value="1"/>
</dbReference>
<organism evidence="2 3">
    <name type="scientific">Fulvitalea axinellae</name>
    <dbReference type="NCBI Taxonomy" id="1182444"/>
    <lineage>
        <taxon>Bacteria</taxon>
        <taxon>Pseudomonadati</taxon>
        <taxon>Bacteroidota</taxon>
        <taxon>Cytophagia</taxon>
        <taxon>Cytophagales</taxon>
        <taxon>Persicobacteraceae</taxon>
        <taxon>Fulvitalea</taxon>
    </lineage>
</organism>
<reference evidence="2 3" key="1">
    <citation type="submission" date="2021-12" db="EMBL/GenBank/DDBJ databases">
        <title>Genome sequencing of bacteria with rrn-lacking chromosome and rrn-plasmid.</title>
        <authorList>
            <person name="Anda M."/>
            <person name="Iwasaki W."/>
        </authorList>
    </citation>
    <scope>NUCLEOTIDE SEQUENCE [LARGE SCALE GENOMIC DNA]</scope>
    <source>
        <strain evidence="2 3">DSM 100852</strain>
        <plasmid evidence="2 3">pFA11</plasmid>
    </source>
</reference>
<name>A0AAU9CM69_9BACT</name>
<sequence length="252" mass="27639">MAKIISIINHKGGVAKTTTTINLGKALALLGNRVLLVDLDPQGNLSQGLGHEEPEEQVVHALLEGAELPQVPISENLWLAPSDLELVDAELRLNNEIGGFGRLRKALRAVKDNYDYILIDCPPSLNIVTQNGMVASDSVIITIAPSFFAMKGLQRLMGIVEQVREEIHPDLEVEGIVFTLVEKRLVIHKSVIDYIGEATEGRVRLFQAFIRKNVALEESNSNQTDIFTYDKTSNGAADYMALAEELASVPAR</sequence>
<gene>
    <name evidence="2" type="primary">soj_4</name>
    <name evidence="2" type="ORF">FUAX_54960</name>
</gene>
<dbReference type="PANTHER" id="PTHR13696:SF99">
    <property type="entry name" value="COBYRINIC ACID AC-DIAMIDE SYNTHASE"/>
    <property type="match status" value="1"/>
</dbReference>
<dbReference type="AlphaFoldDB" id="A0AAU9CM69"/>
<dbReference type="InterPro" id="IPR027417">
    <property type="entry name" value="P-loop_NTPase"/>
</dbReference>
<accession>A0AAU9CM69</accession>
<feature type="domain" description="AAA" evidence="1">
    <location>
        <begin position="2"/>
        <end position="173"/>
    </location>
</feature>
<dbReference type="FunFam" id="3.40.50.300:FF:000285">
    <property type="entry name" value="Sporulation initiation inhibitor Soj"/>
    <property type="match status" value="1"/>
</dbReference>
<dbReference type="PANTHER" id="PTHR13696">
    <property type="entry name" value="P-LOOP CONTAINING NUCLEOSIDE TRIPHOSPHATE HYDROLASE"/>
    <property type="match status" value="1"/>
</dbReference>
<proteinExistence type="predicted"/>
<dbReference type="PIRSF" id="PIRSF009320">
    <property type="entry name" value="Nuc_binding_HP_1000"/>
    <property type="match status" value="1"/>
</dbReference>
<geneLocation type="plasmid" evidence="2 3">
    <name>pFA11</name>
</geneLocation>
<dbReference type="Proteomes" id="UP001348817">
    <property type="component" value="Plasmid pFA11"/>
</dbReference>
<keyword evidence="2" id="KW-0614">Plasmid</keyword>
<dbReference type="InterPro" id="IPR025669">
    <property type="entry name" value="AAA_dom"/>
</dbReference>
<evidence type="ECO:0000313" key="3">
    <source>
        <dbReference type="Proteomes" id="UP001348817"/>
    </source>
</evidence>
<evidence type="ECO:0000313" key="2">
    <source>
        <dbReference type="EMBL" id="BDD13064.1"/>
    </source>
</evidence>
<protein>
    <submittedName>
        <fullName evidence="2">Sporulation initiation inhibitor protein Soj</fullName>
    </submittedName>
</protein>
<dbReference type="SUPFAM" id="SSF52540">
    <property type="entry name" value="P-loop containing nucleoside triphosphate hydrolases"/>
    <property type="match status" value="1"/>
</dbReference>
<dbReference type="RefSeq" id="WP_338396282.1">
    <property type="nucleotide sequence ID" value="NZ_AP025325.1"/>
</dbReference>
<evidence type="ECO:0000259" key="1">
    <source>
        <dbReference type="Pfam" id="PF13614"/>
    </source>
</evidence>
<dbReference type="EMBL" id="AP025325">
    <property type="protein sequence ID" value="BDD13064.1"/>
    <property type="molecule type" value="Genomic_DNA"/>
</dbReference>
<dbReference type="InterPro" id="IPR050678">
    <property type="entry name" value="DNA_Partitioning_ATPase"/>
</dbReference>
<keyword evidence="3" id="KW-1185">Reference proteome</keyword>
<dbReference type="KEGG" id="fax:FUAX_54960"/>
<dbReference type="Pfam" id="PF13614">
    <property type="entry name" value="AAA_31"/>
    <property type="match status" value="1"/>
</dbReference>
<dbReference type="Gene3D" id="3.40.50.300">
    <property type="entry name" value="P-loop containing nucleotide triphosphate hydrolases"/>
    <property type="match status" value="1"/>
</dbReference>